<dbReference type="Proteomes" id="UP001165064">
    <property type="component" value="Unassembled WGS sequence"/>
</dbReference>
<keyword evidence="2" id="KW-1185">Reference proteome</keyword>
<accession>A0ACB5U3H4</accession>
<reference evidence="1" key="1">
    <citation type="submission" date="2023-04" db="EMBL/GenBank/DDBJ databases">
        <title>Ambrosiozyma monospora NBRC 10751.</title>
        <authorList>
            <person name="Ichikawa N."/>
            <person name="Sato H."/>
            <person name="Tonouchi N."/>
        </authorList>
    </citation>
    <scope>NUCLEOTIDE SEQUENCE</scope>
    <source>
        <strain evidence="1">NBRC 10751</strain>
    </source>
</reference>
<gene>
    <name evidence="1" type="ORF">Amon02_001071400</name>
</gene>
<comment type="caution">
    <text evidence="1">The sequence shown here is derived from an EMBL/GenBank/DDBJ whole genome shotgun (WGS) entry which is preliminary data.</text>
</comment>
<evidence type="ECO:0000313" key="2">
    <source>
        <dbReference type="Proteomes" id="UP001165064"/>
    </source>
</evidence>
<organism evidence="1 2">
    <name type="scientific">Ambrosiozyma monospora</name>
    <name type="common">Yeast</name>
    <name type="synonym">Endomycopsis monosporus</name>
    <dbReference type="NCBI Taxonomy" id="43982"/>
    <lineage>
        <taxon>Eukaryota</taxon>
        <taxon>Fungi</taxon>
        <taxon>Dikarya</taxon>
        <taxon>Ascomycota</taxon>
        <taxon>Saccharomycotina</taxon>
        <taxon>Pichiomycetes</taxon>
        <taxon>Pichiales</taxon>
        <taxon>Pichiaceae</taxon>
        <taxon>Ambrosiozyma</taxon>
    </lineage>
</organism>
<evidence type="ECO:0000313" key="1">
    <source>
        <dbReference type="EMBL" id="GME99422.1"/>
    </source>
</evidence>
<proteinExistence type="predicted"/>
<sequence length="184" mass="20849">MLPTLVYPPLSNNYWSQPTDSSWNHPSQYWSHDQNDDHTGNGPSSNAWWTPTTTYSDTWATKVWYTPSTTYSDTWATKVWYTPSSEHDQVSNGHHIVHESSWTTRLTTEYTTQSDFPTTSYESFVESTSSESSLTSSTSSTESSSTTQETTPSSTEQSTTSDSSTSTEATTPTTTRDYFFKFYY</sequence>
<name>A0ACB5U3H4_AMBMO</name>
<protein>
    <submittedName>
        <fullName evidence="1">Unnamed protein product</fullName>
    </submittedName>
</protein>
<dbReference type="EMBL" id="BSXS01010986">
    <property type="protein sequence ID" value="GME99422.1"/>
    <property type="molecule type" value="Genomic_DNA"/>
</dbReference>